<dbReference type="GO" id="GO:0005737">
    <property type="term" value="C:cytoplasm"/>
    <property type="evidence" value="ECO:0007669"/>
    <property type="project" value="TreeGrafter"/>
</dbReference>
<evidence type="ECO:0000313" key="3">
    <source>
        <dbReference type="Proteomes" id="UP000606463"/>
    </source>
</evidence>
<comment type="caution">
    <text evidence="2">The sequence shown here is derived from an EMBL/GenBank/DDBJ whole genome shotgun (WGS) entry which is preliminary data.</text>
</comment>
<gene>
    <name evidence="2" type="ORF">EYH37_04585</name>
</gene>
<dbReference type="PROSITE" id="PS51411">
    <property type="entry name" value="PSP1_C"/>
    <property type="match status" value="1"/>
</dbReference>
<dbReference type="InterPro" id="IPR007557">
    <property type="entry name" value="PSP1_C"/>
</dbReference>
<dbReference type="EMBL" id="DQVE01000048">
    <property type="protein sequence ID" value="HIP98620.1"/>
    <property type="molecule type" value="Genomic_DNA"/>
</dbReference>
<dbReference type="Pfam" id="PF04468">
    <property type="entry name" value="PSP1"/>
    <property type="match status" value="1"/>
</dbReference>
<evidence type="ECO:0000259" key="1">
    <source>
        <dbReference type="PROSITE" id="PS51411"/>
    </source>
</evidence>
<dbReference type="PANTHER" id="PTHR43830">
    <property type="entry name" value="PROTEIN PSP1"/>
    <property type="match status" value="1"/>
</dbReference>
<dbReference type="AlphaFoldDB" id="A0A9D1CF81"/>
<feature type="domain" description="PSP1 C-terminal" evidence="1">
    <location>
        <begin position="65"/>
        <end position="150"/>
    </location>
</feature>
<organism evidence="2 3">
    <name type="scientific">Aquifex aeolicus</name>
    <dbReference type="NCBI Taxonomy" id="63363"/>
    <lineage>
        <taxon>Bacteria</taxon>
        <taxon>Pseudomonadati</taxon>
        <taxon>Aquificota</taxon>
        <taxon>Aquificia</taxon>
        <taxon>Aquificales</taxon>
        <taxon>Aquificaceae</taxon>
        <taxon>Aquifex</taxon>
    </lineage>
</organism>
<dbReference type="InterPro" id="IPR047767">
    <property type="entry name" value="PSP1-like"/>
</dbReference>
<accession>A0A9D1CF81</accession>
<dbReference type="NCBIfam" id="NF041131">
    <property type="entry name" value="RicT_YaaT_fam"/>
    <property type="match status" value="1"/>
</dbReference>
<protein>
    <recommendedName>
        <fullName evidence="1">PSP1 C-terminal domain-containing protein</fullName>
    </recommendedName>
</protein>
<sequence>MVRKLKVFKIRFPVVNKIGELLIPHRRLLKHLRKGDKIVVESERGLELVEFIGVSSERCPTDPIATFVRKATFPDRERFRRHQNRAKILLKELGSAALEYGMNLKPLAVYIPLDNEKIFFYYTAPQRVDFRKFIRDMSKKYGKRIEMRQVGVRDAVQMKGWIGVCGQEVCCKVFMEKFESVGLNFIQEQNLPNSPSKFTGICGRLKCCMAFEKGNYVEKKLLPQVGSEICLLDGKKTVKVLEIDLLRRLLVYQEGEALKEVDLEALLPKDFSKIAKNYDCVGCECLNRGGDEFIPVNDIVDYSTPRRFF</sequence>
<dbReference type="PANTHER" id="PTHR43830:SF3">
    <property type="entry name" value="PROTEIN PSP1"/>
    <property type="match status" value="1"/>
</dbReference>
<name>A0A9D1CF81_AQUAO</name>
<reference evidence="2" key="1">
    <citation type="journal article" date="2020" name="ISME J.">
        <title>Gammaproteobacteria mediating utilization of methyl-, sulfur- and petroleum organic compounds in deep ocean hydrothermal plumes.</title>
        <authorList>
            <person name="Zhou Z."/>
            <person name="Liu Y."/>
            <person name="Pan J."/>
            <person name="Cron B.R."/>
            <person name="Toner B.M."/>
            <person name="Anantharaman K."/>
            <person name="Breier J.A."/>
            <person name="Dick G.J."/>
            <person name="Li M."/>
        </authorList>
    </citation>
    <scope>NUCLEOTIDE SEQUENCE</scope>
    <source>
        <strain evidence="2">SZUA-1501</strain>
    </source>
</reference>
<dbReference type="Proteomes" id="UP000606463">
    <property type="component" value="Unassembled WGS sequence"/>
</dbReference>
<proteinExistence type="predicted"/>
<evidence type="ECO:0000313" key="2">
    <source>
        <dbReference type="EMBL" id="HIP98620.1"/>
    </source>
</evidence>